<dbReference type="PANTHER" id="PTHR21435">
    <property type="entry name" value="MITOCHONDRIAL IMPORT INNER MEMBRANE TRANSLOCASE SUBUNIT TIM29"/>
    <property type="match status" value="1"/>
</dbReference>
<dbReference type="InterPro" id="IPR019322">
    <property type="entry name" value="TIMM29"/>
</dbReference>
<dbReference type="eggNOG" id="KOG4545">
    <property type="taxonomic scope" value="Eukaryota"/>
</dbReference>
<dbReference type="Pfam" id="PF10171">
    <property type="entry name" value="Tim29"/>
    <property type="match status" value="1"/>
</dbReference>
<dbReference type="GO" id="GO:0042721">
    <property type="term" value="C:TIM22 mitochondrial import inner membrane insertion complex"/>
    <property type="evidence" value="ECO:0007669"/>
    <property type="project" value="InterPro"/>
</dbReference>
<reference evidence="1 2" key="1">
    <citation type="journal article" date="2007" name="Nature">
        <title>Evolution of genes and genomes on the Drosophila phylogeny.</title>
        <authorList>
            <consortium name="Drosophila 12 Genomes Consortium"/>
            <person name="Clark A.G."/>
            <person name="Eisen M.B."/>
            <person name="Smith D.R."/>
            <person name="Bergman C.M."/>
            <person name="Oliver B."/>
            <person name="Markow T.A."/>
            <person name="Kaufman T.C."/>
            <person name="Kellis M."/>
            <person name="Gelbart W."/>
            <person name="Iyer V.N."/>
            <person name="Pollard D.A."/>
            <person name="Sackton T.B."/>
            <person name="Larracuente A.M."/>
            <person name="Singh N.D."/>
            <person name="Abad J.P."/>
            <person name="Abt D.N."/>
            <person name="Adryan B."/>
            <person name="Aguade M."/>
            <person name="Akashi H."/>
            <person name="Anderson W.W."/>
            <person name="Aquadro C.F."/>
            <person name="Ardell D.H."/>
            <person name="Arguello R."/>
            <person name="Artieri C.G."/>
            <person name="Barbash D.A."/>
            <person name="Barker D."/>
            <person name="Barsanti P."/>
            <person name="Batterham P."/>
            <person name="Batzoglou S."/>
            <person name="Begun D."/>
            <person name="Bhutkar A."/>
            <person name="Blanco E."/>
            <person name="Bosak S.A."/>
            <person name="Bradley R.K."/>
            <person name="Brand A.D."/>
            <person name="Brent M.R."/>
            <person name="Brooks A.N."/>
            <person name="Brown R.H."/>
            <person name="Butlin R.K."/>
            <person name="Caggese C."/>
            <person name="Calvi B.R."/>
            <person name="Bernardo de Carvalho A."/>
            <person name="Caspi A."/>
            <person name="Castrezana S."/>
            <person name="Celniker S.E."/>
            <person name="Chang J.L."/>
            <person name="Chapple C."/>
            <person name="Chatterji S."/>
            <person name="Chinwalla A."/>
            <person name="Civetta A."/>
            <person name="Clifton S.W."/>
            <person name="Comeron J.M."/>
            <person name="Costello J.C."/>
            <person name="Coyne J.A."/>
            <person name="Daub J."/>
            <person name="David R.G."/>
            <person name="Delcher A.L."/>
            <person name="Delehaunty K."/>
            <person name="Do C.B."/>
            <person name="Ebling H."/>
            <person name="Edwards K."/>
            <person name="Eickbush T."/>
            <person name="Evans J.D."/>
            <person name="Filipski A."/>
            <person name="Findeiss S."/>
            <person name="Freyhult E."/>
            <person name="Fulton L."/>
            <person name="Fulton R."/>
            <person name="Garcia A.C."/>
            <person name="Gardiner A."/>
            <person name="Garfield D.A."/>
            <person name="Garvin B.E."/>
            <person name="Gibson G."/>
            <person name="Gilbert D."/>
            <person name="Gnerre S."/>
            <person name="Godfrey J."/>
            <person name="Good R."/>
            <person name="Gotea V."/>
            <person name="Gravely B."/>
            <person name="Greenberg A.J."/>
            <person name="Griffiths-Jones S."/>
            <person name="Gross S."/>
            <person name="Guigo R."/>
            <person name="Gustafson E.A."/>
            <person name="Haerty W."/>
            <person name="Hahn M.W."/>
            <person name="Halligan D.L."/>
            <person name="Halpern A.L."/>
            <person name="Halter G.M."/>
            <person name="Han M.V."/>
            <person name="Heger A."/>
            <person name="Hillier L."/>
            <person name="Hinrichs A.S."/>
            <person name="Holmes I."/>
            <person name="Hoskins R.A."/>
            <person name="Hubisz M.J."/>
            <person name="Hultmark D."/>
            <person name="Huntley M.A."/>
            <person name="Jaffe D.B."/>
            <person name="Jagadeeshan S."/>
            <person name="Jeck W.R."/>
            <person name="Johnson J."/>
            <person name="Jones C.D."/>
            <person name="Jordan W.C."/>
            <person name="Karpen G.H."/>
            <person name="Kataoka E."/>
            <person name="Keightley P.D."/>
            <person name="Kheradpour P."/>
            <person name="Kirkness E.F."/>
            <person name="Koerich L.B."/>
            <person name="Kristiansen K."/>
            <person name="Kudrna D."/>
            <person name="Kulathinal R.J."/>
            <person name="Kumar S."/>
            <person name="Kwok R."/>
            <person name="Lander E."/>
            <person name="Langley C.H."/>
            <person name="Lapoint R."/>
            <person name="Lazzaro B.P."/>
            <person name="Lee S.J."/>
            <person name="Levesque L."/>
            <person name="Li R."/>
            <person name="Lin C.F."/>
            <person name="Lin M.F."/>
            <person name="Lindblad-Toh K."/>
            <person name="Llopart A."/>
            <person name="Long M."/>
            <person name="Low L."/>
            <person name="Lozovsky E."/>
            <person name="Lu J."/>
            <person name="Luo M."/>
            <person name="Machado C.A."/>
            <person name="Makalowski W."/>
            <person name="Marzo M."/>
            <person name="Matsuda M."/>
            <person name="Matzkin L."/>
            <person name="McAllister B."/>
            <person name="McBride C.S."/>
            <person name="McKernan B."/>
            <person name="McKernan K."/>
            <person name="Mendez-Lago M."/>
            <person name="Minx P."/>
            <person name="Mollenhauer M.U."/>
            <person name="Montooth K."/>
            <person name="Mount S.M."/>
            <person name="Mu X."/>
            <person name="Myers E."/>
            <person name="Negre B."/>
            <person name="Newfeld S."/>
            <person name="Nielsen R."/>
            <person name="Noor M.A."/>
            <person name="O'Grady P."/>
            <person name="Pachter L."/>
            <person name="Papaceit M."/>
            <person name="Parisi M.J."/>
            <person name="Parisi M."/>
            <person name="Parts L."/>
            <person name="Pedersen J.S."/>
            <person name="Pesole G."/>
            <person name="Phillippy A.M."/>
            <person name="Ponting C.P."/>
            <person name="Pop M."/>
            <person name="Porcelli D."/>
            <person name="Powell J.R."/>
            <person name="Prohaska S."/>
            <person name="Pruitt K."/>
            <person name="Puig M."/>
            <person name="Quesneville H."/>
            <person name="Ram K.R."/>
            <person name="Rand D."/>
            <person name="Rasmussen M.D."/>
            <person name="Reed L.K."/>
            <person name="Reenan R."/>
            <person name="Reily A."/>
            <person name="Remington K.A."/>
            <person name="Rieger T.T."/>
            <person name="Ritchie M.G."/>
            <person name="Robin C."/>
            <person name="Rogers Y.H."/>
            <person name="Rohde C."/>
            <person name="Rozas J."/>
            <person name="Rubenfield M.J."/>
            <person name="Ruiz A."/>
            <person name="Russo S."/>
            <person name="Salzberg S.L."/>
            <person name="Sanchez-Gracia A."/>
            <person name="Saranga D.J."/>
            <person name="Sato H."/>
            <person name="Schaeffer S.W."/>
            <person name="Schatz M.C."/>
            <person name="Schlenke T."/>
            <person name="Schwartz R."/>
            <person name="Segarra C."/>
            <person name="Singh R.S."/>
            <person name="Sirot L."/>
            <person name="Sirota M."/>
            <person name="Sisneros N.B."/>
            <person name="Smith C.D."/>
            <person name="Smith T.F."/>
            <person name="Spieth J."/>
            <person name="Stage D.E."/>
            <person name="Stark A."/>
            <person name="Stephan W."/>
            <person name="Strausberg R.L."/>
            <person name="Strempel S."/>
            <person name="Sturgill D."/>
            <person name="Sutton G."/>
            <person name="Sutton G.G."/>
            <person name="Tao W."/>
            <person name="Teichmann S."/>
            <person name="Tobari Y.N."/>
            <person name="Tomimura Y."/>
            <person name="Tsolas J.M."/>
            <person name="Valente V.L."/>
            <person name="Venter E."/>
            <person name="Venter J.C."/>
            <person name="Vicario S."/>
            <person name="Vieira F.G."/>
            <person name="Vilella A.J."/>
            <person name="Villasante A."/>
            <person name="Walenz B."/>
            <person name="Wang J."/>
            <person name="Wasserman M."/>
            <person name="Watts T."/>
            <person name="Wilson D."/>
            <person name="Wilson R.K."/>
            <person name="Wing R.A."/>
            <person name="Wolfner M.F."/>
            <person name="Wong A."/>
            <person name="Wong G.K."/>
            <person name="Wu C.I."/>
            <person name="Wu G."/>
            <person name="Yamamoto D."/>
            <person name="Yang H.P."/>
            <person name="Yang S.P."/>
            <person name="Yorke J.A."/>
            <person name="Yoshida K."/>
            <person name="Zdobnov E."/>
            <person name="Zhang P."/>
            <person name="Zhang Y."/>
            <person name="Zimin A.V."/>
            <person name="Baldwin J."/>
            <person name="Abdouelleil A."/>
            <person name="Abdulkadir J."/>
            <person name="Abebe A."/>
            <person name="Abera B."/>
            <person name="Abreu J."/>
            <person name="Acer S.C."/>
            <person name="Aftuck L."/>
            <person name="Alexander A."/>
            <person name="An P."/>
            <person name="Anderson E."/>
            <person name="Anderson S."/>
            <person name="Arachi H."/>
            <person name="Azer M."/>
            <person name="Bachantsang P."/>
            <person name="Barry A."/>
            <person name="Bayul T."/>
            <person name="Berlin A."/>
            <person name="Bessette D."/>
            <person name="Bloom T."/>
            <person name="Blye J."/>
            <person name="Boguslavskiy L."/>
            <person name="Bonnet C."/>
            <person name="Boukhgalter B."/>
            <person name="Bourzgui I."/>
            <person name="Brown A."/>
            <person name="Cahill P."/>
            <person name="Channer S."/>
            <person name="Cheshatsang Y."/>
            <person name="Chuda L."/>
            <person name="Citroen M."/>
            <person name="Collymore A."/>
            <person name="Cooke P."/>
            <person name="Costello M."/>
            <person name="D'Aco K."/>
            <person name="Daza R."/>
            <person name="De Haan G."/>
            <person name="DeGray S."/>
            <person name="DeMaso C."/>
            <person name="Dhargay N."/>
            <person name="Dooley K."/>
            <person name="Dooley E."/>
            <person name="Doricent M."/>
            <person name="Dorje P."/>
            <person name="Dorjee K."/>
            <person name="Dupes A."/>
            <person name="Elong R."/>
            <person name="Falk J."/>
            <person name="Farina A."/>
            <person name="Faro S."/>
            <person name="Ferguson D."/>
            <person name="Fisher S."/>
            <person name="Foley C.D."/>
            <person name="Franke A."/>
            <person name="Friedrich D."/>
            <person name="Gadbois L."/>
            <person name="Gearin G."/>
            <person name="Gearin C.R."/>
            <person name="Giannoukos G."/>
            <person name="Goode T."/>
            <person name="Graham J."/>
            <person name="Grandbois E."/>
            <person name="Grewal S."/>
            <person name="Gyaltsen K."/>
            <person name="Hafez N."/>
            <person name="Hagos B."/>
            <person name="Hall J."/>
            <person name="Henson C."/>
            <person name="Hollinger A."/>
            <person name="Honan T."/>
            <person name="Huard M.D."/>
            <person name="Hughes L."/>
            <person name="Hurhula B."/>
            <person name="Husby M.E."/>
            <person name="Kamat A."/>
            <person name="Kanga B."/>
            <person name="Kashin S."/>
            <person name="Khazanovich D."/>
            <person name="Kisner P."/>
            <person name="Lance K."/>
            <person name="Lara M."/>
            <person name="Lee W."/>
            <person name="Lennon N."/>
            <person name="Letendre F."/>
            <person name="LeVine R."/>
            <person name="Lipovsky A."/>
            <person name="Liu X."/>
            <person name="Liu J."/>
            <person name="Liu S."/>
            <person name="Lokyitsang T."/>
            <person name="Lokyitsang Y."/>
            <person name="Lubonja R."/>
            <person name="Lui A."/>
            <person name="MacDonald P."/>
            <person name="Magnisalis V."/>
            <person name="Maru K."/>
            <person name="Matthews C."/>
            <person name="McCusker W."/>
            <person name="McDonough S."/>
            <person name="Mehta T."/>
            <person name="Meldrim J."/>
            <person name="Meneus L."/>
            <person name="Mihai O."/>
            <person name="Mihalev A."/>
            <person name="Mihova T."/>
            <person name="Mittelman R."/>
            <person name="Mlenga V."/>
            <person name="Montmayeur A."/>
            <person name="Mulrain L."/>
            <person name="Navidi A."/>
            <person name="Naylor J."/>
            <person name="Negash T."/>
            <person name="Nguyen T."/>
            <person name="Nguyen N."/>
            <person name="Nicol R."/>
            <person name="Norbu C."/>
            <person name="Norbu N."/>
            <person name="Novod N."/>
            <person name="O'Neill B."/>
            <person name="Osman S."/>
            <person name="Markiewicz E."/>
            <person name="Oyono O.L."/>
            <person name="Patti C."/>
            <person name="Phunkhang P."/>
            <person name="Pierre F."/>
            <person name="Priest M."/>
            <person name="Raghuraman S."/>
            <person name="Rege F."/>
            <person name="Reyes R."/>
            <person name="Rise C."/>
            <person name="Rogov P."/>
            <person name="Ross K."/>
            <person name="Ryan E."/>
            <person name="Settipalli S."/>
            <person name="Shea T."/>
            <person name="Sherpa N."/>
            <person name="Shi L."/>
            <person name="Shih D."/>
            <person name="Sparrow T."/>
            <person name="Spaulding J."/>
            <person name="Stalker J."/>
            <person name="Stange-Thomann N."/>
            <person name="Stavropoulos S."/>
            <person name="Stone C."/>
            <person name="Strader C."/>
            <person name="Tesfaye S."/>
            <person name="Thomson T."/>
            <person name="Thoulutsang Y."/>
            <person name="Thoulutsang D."/>
            <person name="Topham K."/>
            <person name="Topping I."/>
            <person name="Tsamla T."/>
            <person name="Vassiliev H."/>
            <person name="Vo A."/>
            <person name="Wangchuk T."/>
            <person name="Wangdi T."/>
            <person name="Weiand M."/>
            <person name="Wilkinson J."/>
            <person name="Wilson A."/>
            <person name="Yadav S."/>
            <person name="Young G."/>
            <person name="Yu Q."/>
            <person name="Zembek L."/>
            <person name="Zhong D."/>
            <person name="Zimmer A."/>
            <person name="Zwirko Z."/>
            <person name="Jaffe D.B."/>
            <person name="Alvarez P."/>
            <person name="Brockman W."/>
            <person name="Butler J."/>
            <person name="Chin C."/>
            <person name="Gnerre S."/>
            <person name="Grabherr M."/>
            <person name="Kleber M."/>
            <person name="Mauceli E."/>
            <person name="MacCallum I."/>
        </authorList>
    </citation>
    <scope>NUCLEOTIDE SEQUENCE [LARGE SCALE GENOMIC DNA]</scope>
    <source>
        <strain evidence="2">Tucson 15287-2541.00</strain>
    </source>
</reference>
<dbReference type="KEGG" id="dgr:6564590"/>
<organism evidence="2">
    <name type="scientific">Drosophila grimshawi</name>
    <name type="common">Hawaiian fruit fly</name>
    <name type="synonym">Idiomyia grimshawi</name>
    <dbReference type="NCBI Taxonomy" id="7222"/>
    <lineage>
        <taxon>Eukaryota</taxon>
        <taxon>Metazoa</taxon>
        <taxon>Ecdysozoa</taxon>
        <taxon>Arthropoda</taxon>
        <taxon>Hexapoda</taxon>
        <taxon>Insecta</taxon>
        <taxon>Pterygota</taxon>
        <taxon>Neoptera</taxon>
        <taxon>Endopterygota</taxon>
        <taxon>Diptera</taxon>
        <taxon>Brachycera</taxon>
        <taxon>Muscomorpha</taxon>
        <taxon>Ephydroidea</taxon>
        <taxon>Drosophilidae</taxon>
        <taxon>Drosophila</taxon>
        <taxon>Hawaiian Drosophila</taxon>
    </lineage>
</organism>
<dbReference type="PANTHER" id="PTHR21435:SF1">
    <property type="entry name" value="MITOCHONDRIAL IMPORT INNER MEMBRANE TRANSLOCASE SUBUNIT TIM29"/>
    <property type="match status" value="1"/>
</dbReference>
<sequence>MRLLNVGNRVVAMRLRLGEKFTLPDRFKGTTVEKWANYWKGLMSDYAEVATSVVKESYARPKRTLIYGTAIVALYQMAKNNPDQYAFSSLLRTQTNRMITLPPEQQNSESSDYLVMLERAINQNKLRLLNLGICTLLWVDMFDEDDCTYPAICEYTTVNYLSFHERIIDVGFWNQYWRLKWKMHNYDVNYL</sequence>
<dbReference type="STRING" id="7222.B4JIW4"/>
<gene>
    <name evidence="1" type="primary">Dgri\GH12398</name>
    <name evidence="1" type="ORF">Dgri_GH12398</name>
</gene>
<dbReference type="PhylomeDB" id="B4JIW4"/>
<dbReference type="FunCoup" id="B4JIW4">
    <property type="interactions" value="454"/>
</dbReference>
<proteinExistence type="predicted"/>
<protein>
    <submittedName>
        <fullName evidence="1">GH12398</fullName>
    </submittedName>
</protein>
<dbReference type="GO" id="GO:0045039">
    <property type="term" value="P:protein insertion into mitochondrial inner membrane"/>
    <property type="evidence" value="ECO:0007669"/>
    <property type="project" value="TreeGrafter"/>
</dbReference>
<dbReference type="Proteomes" id="UP000001070">
    <property type="component" value="Unassembled WGS sequence"/>
</dbReference>
<keyword evidence="2" id="KW-1185">Reference proteome</keyword>
<evidence type="ECO:0000313" key="2">
    <source>
        <dbReference type="Proteomes" id="UP000001070"/>
    </source>
</evidence>
<dbReference type="HOGENOM" id="CLU_102697_0_0_1"/>
<dbReference type="InParanoid" id="B4JIW4"/>
<dbReference type="AlphaFoldDB" id="B4JIW4"/>
<evidence type="ECO:0000313" key="1">
    <source>
        <dbReference type="EMBL" id="EDV99528.1"/>
    </source>
</evidence>
<name>B4JIW4_DROGR</name>
<dbReference type="OMA" id="WRLKWKM"/>
<dbReference type="OrthoDB" id="5970620at2759"/>
<dbReference type="EMBL" id="CH916370">
    <property type="protein sequence ID" value="EDV99528.1"/>
    <property type="molecule type" value="Genomic_DNA"/>
</dbReference>
<accession>B4JIW4</accession>